<keyword evidence="4" id="KW-0788">Thiol protease</keyword>
<reference evidence="7 8" key="1">
    <citation type="submission" date="2019-11" db="EMBL/GenBank/DDBJ databases">
        <authorList>
            <person name="Jiang L.-Q."/>
        </authorList>
    </citation>
    <scope>NUCLEOTIDE SEQUENCE [LARGE SCALE GENOMIC DNA]</scope>
    <source>
        <strain evidence="7 8">YIM 132087</strain>
    </source>
</reference>
<dbReference type="Proteomes" id="UP000460221">
    <property type="component" value="Unassembled WGS sequence"/>
</dbReference>
<feature type="region of interest" description="Disordered" evidence="5">
    <location>
        <begin position="53"/>
        <end position="73"/>
    </location>
</feature>
<dbReference type="PROSITE" id="PS51935">
    <property type="entry name" value="NLPC_P60"/>
    <property type="match status" value="1"/>
</dbReference>
<keyword evidence="3" id="KW-0378">Hydrolase</keyword>
<evidence type="ECO:0000256" key="5">
    <source>
        <dbReference type="SAM" id="MobiDB-lite"/>
    </source>
</evidence>
<feature type="compositionally biased region" description="Low complexity" evidence="5">
    <location>
        <begin position="63"/>
        <end position="73"/>
    </location>
</feature>
<dbReference type="AlphaFoldDB" id="A0A7K1FIV7"/>
<dbReference type="InterPro" id="IPR008969">
    <property type="entry name" value="CarboxyPept-like_regulatory"/>
</dbReference>
<comment type="caution">
    <text evidence="7">The sequence shown here is derived from an EMBL/GenBank/DDBJ whole genome shotgun (WGS) entry which is preliminary data.</text>
</comment>
<dbReference type="GO" id="GO:0006508">
    <property type="term" value="P:proteolysis"/>
    <property type="evidence" value="ECO:0007669"/>
    <property type="project" value="UniProtKB-KW"/>
</dbReference>
<dbReference type="SUPFAM" id="SSF49464">
    <property type="entry name" value="Carboxypeptidase regulatory domain-like"/>
    <property type="match status" value="1"/>
</dbReference>
<keyword evidence="8" id="KW-1185">Reference proteome</keyword>
<feature type="compositionally biased region" description="Pro residues" evidence="5">
    <location>
        <begin position="53"/>
        <end position="62"/>
    </location>
</feature>
<dbReference type="InterPro" id="IPR000064">
    <property type="entry name" value="NLP_P60_dom"/>
</dbReference>
<evidence type="ECO:0000256" key="4">
    <source>
        <dbReference type="ARBA" id="ARBA00022807"/>
    </source>
</evidence>
<feature type="domain" description="NlpC/P60" evidence="6">
    <location>
        <begin position="90"/>
        <end position="231"/>
    </location>
</feature>
<sequence length="534" mass="54553">MPVSWWRRTVAGLVVSAVALGAQVLTGPVGIAAAATVRPAVVAPAAAVPAPAPSAVPDPAATPGPVAVPATEAAPAPAPARPAALPYDGAPRLTSLVAFAHEWAKKDIPYVYAGGHGPTPGITLGGFDCSGWVRWAYWSAFGVDIGGGTAHSIIHSGQFVKTSTPVPGDVTAFNWSGGTQVNHIGIYVGGTAPDGRPAQIDTPDVGKTVSLRGFGFGLLGYYHYVGATPADSGPLVHPVSLTATAPATADKGQVVPVSGKVTGGTGIVRLYTRNVGATSWTPGTEVRTTSTGGYSMRYVATGTAQRLMVRYLGSAKARAVDSAQLTLGVTVRSTVTTATAPATAIRGQAISITGRSTGTSATAGSLVRMYTRDAGAAGWRSTAETRTDARGRYALRLVATGRPTEVLVRFVGNTAARMSDAPVLTVRVSTGATRTAAMVVGGESAGRGDLVLVKGRVTGVAEGTGIVGGTVRLYERSTPTGPWFVAAHGTTDARGYFTIEYTTPDRTRVYLLTRFLGAGTAKLSDATVLELELG</sequence>
<gene>
    <name evidence="7" type="ORF">GIS00_08620</name>
</gene>
<dbReference type="SUPFAM" id="SSF54001">
    <property type="entry name" value="Cysteine proteinases"/>
    <property type="match status" value="1"/>
</dbReference>
<name>A0A7K1FIV7_9ACTN</name>
<dbReference type="InterPro" id="IPR038765">
    <property type="entry name" value="Papain-like_cys_pep_sf"/>
</dbReference>
<organism evidence="7 8">
    <name type="scientific">Nakamurella alba</name>
    <dbReference type="NCBI Taxonomy" id="2665158"/>
    <lineage>
        <taxon>Bacteria</taxon>
        <taxon>Bacillati</taxon>
        <taxon>Actinomycetota</taxon>
        <taxon>Actinomycetes</taxon>
        <taxon>Nakamurellales</taxon>
        <taxon>Nakamurellaceae</taxon>
        <taxon>Nakamurella</taxon>
    </lineage>
</organism>
<dbReference type="Gene3D" id="3.90.1720.10">
    <property type="entry name" value="endopeptidase domain like (from Nostoc punctiforme)"/>
    <property type="match status" value="1"/>
</dbReference>
<evidence type="ECO:0000259" key="6">
    <source>
        <dbReference type="PROSITE" id="PS51935"/>
    </source>
</evidence>
<dbReference type="EMBL" id="WLYK01000001">
    <property type="protein sequence ID" value="MTD14006.1"/>
    <property type="molecule type" value="Genomic_DNA"/>
</dbReference>
<keyword evidence="2" id="KW-0645">Protease</keyword>
<protein>
    <recommendedName>
        <fullName evidence="6">NlpC/P60 domain-containing protein</fullName>
    </recommendedName>
</protein>
<dbReference type="PANTHER" id="PTHR47053">
    <property type="entry name" value="MUREIN DD-ENDOPEPTIDASE MEPH-RELATED"/>
    <property type="match status" value="1"/>
</dbReference>
<comment type="similarity">
    <text evidence="1">Belongs to the peptidase C40 family.</text>
</comment>
<dbReference type="PANTHER" id="PTHR47053:SF1">
    <property type="entry name" value="MUREIN DD-ENDOPEPTIDASE MEPH-RELATED"/>
    <property type="match status" value="1"/>
</dbReference>
<dbReference type="GO" id="GO:0008234">
    <property type="term" value="F:cysteine-type peptidase activity"/>
    <property type="evidence" value="ECO:0007669"/>
    <property type="project" value="UniProtKB-KW"/>
</dbReference>
<dbReference type="InterPro" id="IPR051202">
    <property type="entry name" value="Peptidase_C40"/>
</dbReference>
<evidence type="ECO:0000256" key="1">
    <source>
        <dbReference type="ARBA" id="ARBA00007074"/>
    </source>
</evidence>
<evidence type="ECO:0000313" key="7">
    <source>
        <dbReference type="EMBL" id="MTD14006.1"/>
    </source>
</evidence>
<evidence type="ECO:0000313" key="8">
    <source>
        <dbReference type="Proteomes" id="UP000460221"/>
    </source>
</evidence>
<evidence type="ECO:0000256" key="3">
    <source>
        <dbReference type="ARBA" id="ARBA00022801"/>
    </source>
</evidence>
<dbReference type="Pfam" id="PF00877">
    <property type="entry name" value="NLPC_P60"/>
    <property type="match status" value="1"/>
</dbReference>
<dbReference type="RefSeq" id="WP_154767723.1">
    <property type="nucleotide sequence ID" value="NZ_WLYK01000001.1"/>
</dbReference>
<accession>A0A7K1FIV7</accession>
<proteinExistence type="inferred from homology"/>
<evidence type="ECO:0000256" key="2">
    <source>
        <dbReference type="ARBA" id="ARBA00022670"/>
    </source>
</evidence>